<dbReference type="Gene3D" id="2.60.40.1170">
    <property type="entry name" value="Mu homology domain, subdomain B"/>
    <property type="match status" value="1"/>
</dbReference>
<keyword evidence="1" id="KW-0812">Transmembrane</keyword>
<feature type="domain" description="DUF11" evidence="2">
    <location>
        <begin position="1223"/>
        <end position="1325"/>
    </location>
</feature>
<dbReference type="PANTHER" id="PTHR34819">
    <property type="entry name" value="LARGE CYSTEINE-RICH PERIPLASMIC PROTEIN OMCB"/>
    <property type="match status" value="1"/>
</dbReference>
<sequence>MVSYLNQYMALFKKEILKNQFIQSKMLIFVVIFMLFFIGSTLVSSFANSPITSVTFYINAPDTNICNESNLSIITTNNAGDYLYNLTINYTLPANTSLLEWFVSGNTSALENATNDNILIFNTTNLSHSSTLNIILNLKTNCSAAGMHYANFSYYAEDKEGNFNNYTKTATRGQNIFTPSLTLKIEAVAVNGQSIVPTQTPKATVGDILTWRVTLKNEEQGNASNVWLNITNSVGFEELSAISNANCNKTDQNYSCIFAALASNEILQMNYNMTIASCEPEKLIIEGMSSYGCDDGCRIEEHEGKGSATVILKSPKLETTILDKNAPKGCHEGNLTLQVKNIGDEDAKNISLQFNGMWNYIYNNISSTPNFDAKQEENSITIINFSSPLQPNATINITLYYNGSCQRSWEELKAFIILYKKFKDKCDKDNTQVFSAVGDSATFPDVRVTKTGPIDLAVGNNLNNFTITVKNFGSENTNTTSKNVEVEDTLTFPACACGNGSCFKVVTNYSNNSDAVFISSEETNTTLKLKWNISNIPANSIKNITFTLHVNNSCRCRGLAVKNNVNISLAGCDYCSIAPQTWRYTTQSKTSKTTCPGGFGMNKIISPQRQESCHDYNITASAYTTNISASYTDLTWSECFMKNNFHYHDTTARFTCAVQVNVSSSLQTINVSFSKEPDYYSDIGGNVVCANWNLTNFTVISGLPENATNRSGCILNSSHPINATYNITVGKWDVLDIYTRYIFESIIRSETDGSGGNVCHESPCERNGAHKNLEVKIFKAHPHMELNMPMMHDTCSQVPISLYLDEWNILGGAHDLIWYVNISNWNYTAGSSNLTLKGKTTQTDEYMIDNGPYINNTQSFIADPEINCSTGDCILKYNLSALSDGNDTFFYSDSTLTLNATPKCNSANSIASWINWNDGCKTGYCKLNDTSEGTDNNCSECGCEHSVSTSQSLVLTKPLLSITFDRKPDIVSEDIATYEIIVKNLGPGAAYNAIVNITFDEGMEYSNWSAPIGSNISLIENTSKYATFSIDKIEPSSLAKFNANATVTKCSNMSLFADVKVGCFDVECSNSSASSYAIIKTPITQVSVSEMDSVTLCITNLSDPNFTSNLSIEMKGETSLYNVTINYLPFVGFNVTQVTINESVVSPITYNPDGSITFVIDKIKKDETVQPFFKYNATSCCSPSQSQSKAKITYQTVCQFAEGSTGTTLEKYSPTFVVLDPEISITKTPLWIAKENKSQIIWNITVKNTGNADAYGINITDLLPINTLFDSTNCESMNGTTGGSGTSDDLFWCALNTLANHSQISINITANITGCNLTTKNNATVCWGCYSGNCNCTIGCASTTSDLDTQPIMRIASISAPEIGPCEEKNITFNINTNVLPAHNWNISTTLGNDLKYANLWWVVGNSTQVDFEQINNQYILWNGSSQTNNTNMQIIVSVRAFNSSEQCIAAASGNVSVNLTYFDSCSEEFSDAKTTNINYTNPSINLEVANTSQTVNFGENRTWTIKVTNNGGPAYNLTILHSLAEGFSDLWTNVSGEINEINRTINWTIDLLAGKTWSAQVKAKPTCPVAYNSTTFVNGSCANCNYATTINQTTNSTIIGANAPFIIKERKYSNLSIGEKQDYIITTEIKCGTIENITINDYLESRLHYINGSATCKYTNTTNSNYFCNDSTLNCSVLNETTESLLWQCKSSLGNISAPITIIMNHSTFVENISTNTNSTQLKNRINTSYYSSGPEANEFFNSTNQGAETVNETSTTFTVLEPNIVANKTRTSDTPVSIDDIINYTISLKNNGSSTAWNITIIDYIPDGLIYNSSEIIPLFVNTTIIIQNISKINVNETVNFWLAFKVNETYRDNKFIVAGDNIGANQLNIIYYSTNQTKADEYNGTAREYSTDANSNYSLVQRGIIIAPPTFYKYTNQINASLGQPLEWTIITNTTRGGVKNLTLFDNSTNFNITAIENCTFTYLNSTAASCVSNCKIINNNTVYCNFSDVRIGILNLNFEGFVNNASNLHKGSILYNFANITYYNSTNETFKINANASIVILEPNITISKTVNPQQQAPGFPINYTITIKNEGNSIAYNVSVLDYLPDGTEFLSNSTSKSTDAFDISSPPDRRNLTYFFSNVNVSETIIITISARVKTKYDNNSDVIIGDYLLNKADAVSMSWNSQNSRNYTTNASADLLVVEPNLLLSITQQNNSLPSGAINNYTFYLCNYGNSTTYNISFNATLLSGVVFINWSATTTPISNSQINLSDGSQMLLYMFDNLTNGSCINISVLAFINNTYSNNTFLNQDDTVQISANLSGWSAPSNGHQYNHTNTISTNVELPNIIITKTSISESYPNQNITYNISICNAGKGVAYNITTTDILANGTTFLNATPTPNSTTQINNRTRTLIWKISSIENNTCYTITINASINETYEDTNISGTYKQGEYVRAEENLTNHINATYLSYISGPYQEFNTLTNHTMKMQSVVLEILNISIPSKVYPCQDFTGNLTIKNTGNITAYNVIAHYVMNGIYFVDVLSLKFSNNISNVENEWSAIISKIVPNETLNITFIGRPHAINDTINATLFITDDTIFNTRNSTIMNVSAPHLVLDTKKISDKIEYKKEVEYQINITNKGNDIAKNVIVFVGAYGFELISTDAQLDNGAPAHTYTSFDLSQNESKIINLKLKVIKYGDLSLRFENKIYCNWDCENKEIYSLFYLIPPKTSKYQHCHRIFYKFTTPICANQKICLIIPSNENANCGGCCDAFMTNFTLNIDNQTTHKIQPNQIFCFNTTIGTHLLTFSRHNLYNTPTIINVKNCSNCTCGDKVCDSTCKENYKNSLEDYSKIPVCRDEKCEGNETCLTCETDCGKCNATKEDHIITSLSNKTNQGQHSCCLFGLGCNLRFIACWYWWVLLILAVIVGYYIYIYKNYKEYKKPKIKNQKK</sequence>
<feature type="transmembrane region" description="Helical" evidence="1">
    <location>
        <begin position="26"/>
        <end position="47"/>
    </location>
</feature>
<feature type="domain" description="DUF11" evidence="2">
    <location>
        <begin position="2330"/>
        <end position="2427"/>
    </location>
</feature>
<reference evidence="4" key="1">
    <citation type="submission" date="2017-09" db="EMBL/GenBank/DDBJ databases">
        <title>Depth-based differentiation of microbial function through sediment-hosted aquifers and enrichment of novel symbionts in the deep terrestrial subsurface.</title>
        <authorList>
            <person name="Probst A.J."/>
            <person name="Ladd B."/>
            <person name="Jarett J.K."/>
            <person name="Geller-Mcgrath D.E."/>
            <person name="Sieber C.M.K."/>
            <person name="Emerson J.B."/>
            <person name="Anantharaman K."/>
            <person name="Thomas B.C."/>
            <person name="Malmstrom R."/>
            <person name="Stieglmeier M."/>
            <person name="Klingl A."/>
            <person name="Woyke T."/>
            <person name="Ryan C.M."/>
            <person name="Banfield J.F."/>
        </authorList>
    </citation>
    <scope>NUCLEOTIDE SEQUENCE [LARGE SCALE GENOMIC DNA]</scope>
</reference>
<evidence type="ECO:0000313" key="3">
    <source>
        <dbReference type="EMBL" id="PJC01640.1"/>
    </source>
</evidence>
<dbReference type="InterPro" id="IPR001434">
    <property type="entry name" value="OmcB-like_DUF11"/>
</dbReference>
<organism evidence="3 4">
    <name type="scientific">Huberarchaeum crystalense</name>
    <dbReference type="NCBI Taxonomy" id="2014257"/>
    <lineage>
        <taxon>Archaea</taxon>
        <taxon>Candidatus Huberarchaeota</taxon>
        <taxon>Candidatus Huberarchaeia</taxon>
        <taxon>Candidatus Huberarchaeales</taxon>
        <taxon>Candidatus Huberarchaeaceae</taxon>
        <taxon>Candidatus Huberarchaeum</taxon>
    </lineage>
</organism>
<comment type="caution">
    <text evidence="3">The sequence shown here is derived from an EMBL/GenBank/DDBJ whole genome shotgun (WGS) entry which is preliminary data.</text>
</comment>
<gene>
    <name evidence="3" type="ORF">CO072_00570</name>
</gene>
<protein>
    <recommendedName>
        <fullName evidence="2">DUF11 domain-containing protein</fullName>
    </recommendedName>
</protein>
<dbReference type="InterPro" id="IPR047589">
    <property type="entry name" value="DUF11_rpt"/>
</dbReference>
<evidence type="ECO:0000313" key="4">
    <source>
        <dbReference type="Proteomes" id="UP000231232"/>
    </source>
</evidence>
<dbReference type="InterPro" id="IPR051172">
    <property type="entry name" value="Chlamydia_OmcB"/>
</dbReference>
<dbReference type="PANTHER" id="PTHR34819:SF3">
    <property type="entry name" value="CELL SURFACE PROTEIN"/>
    <property type="match status" value="1"/>
</dbReference>
<dbReference type="Proteomes" id="UP000231232">
    <property type="component" value="Unassembled WGS sequence"/>
</dbReference>
<keyword evidence="1" id="KW-0472">Membrane</keyword>
<dbReference type="NCBIfam" id="TIGR01451">
    <property type="entry name" value="B_ant_repeat"/>
    <property type="match status" value="3"/>
</dbReference>
<accession>A0A2H9RDH5</accession>
<evidence type="ECO:0000256" key="1">
    <source>
        <dbReference type="SAM" id="Phobius"/>
    </source>
</evidence>
<keyword evidence="1" id="KW-1133">Transmembrane helix</keyword>
<dbReference type="Pfam" id="PF01345">
    <property type="entry name" value="DUF11"/>
    <property type="match status" value="4"/>
</dbReference>
<feature type="domain" description="DUF11" evidence="2">
    <location>
        <begin position="1770"/>
        <end position="1860"/>
    </location>
</feature>
<proteinExistence type="predicted"/>
<evidence type="ECO:0000259" key="2">
    <source>
        <dbReference type="Pfam" id="PF01345"/>
    </source>
</evidence>
<feature type="domain" description="DUF11" evidence="2">
    <location>
        <begin position="2049"/>
        <end position="2146"/>
    </location>
</feature>
<dbReference type="EMBL" id="PFSX01000015">
    <property type="protein sequence ID" value="PJC01640.1"/>
    <property type="molecule type" value="Genomic_DNA"/>
</dbReference>
<feature type="transmembrane region" description="Helical" evidence="1">
    <location>
        <begin position="2893"/>
        <end position="2912"/>
    </location>
</feature>
<name>A0A2H9RDH5_HUBC1</name>